<organism evidence="3 5">
    <name type="scientific">Phytophthora rubi</name>
    <dbReference type="NCBI Taxonomy" id="129364"/>
    <lineage>
        <taxon>Eukaryota</taxon>
        <taxon>Sar</taxon>
        <taxon>Stramenopiles</taxon>
        <taxon>Oomycota</taxon>
        <taxon>Peronosporomycetes</taxon>
        <taxon>Peronosporales</taxon>
        <taxon>Peronosporaceae</taxon>
        <taxon>Phytophthora</taxon>
    </lineage>
</organism>
<evidence type="ECO:0000313" key="7">
    <source>
        <dbReference type="Proteomes" id="UP000435112"/>
    </source>
</evidence>
<evidence type="ECO:0000313" key="4">
    <source>
        <dbReference type="EMBL" id="KAE9336223.1"/>
    </source>
</evidence>
<accession>A0A6A3N3X6</accession>
<reference evidence="5 7" key="1">
    <citation type="submission" date="2018-09" db="EMBL/GenBank/DDBJ databases">
        <title>Genomic investigation of the strawberry pathogen Phytophthora fragariae indicates pathogenicity is determined by transcriptional variation in three key races.</title>
        <authorList>
            <person name="Adams T.M."/>
            <person name="Armitage A.D."/>
            <person name="Sobczyk M.K."/>
            <person name="Bates H.J."/>
            <person name="Dunwell J.M."/>
            <person name="Nellist C.F."/>
            <person name="Harrison R.J."/>
        </authorList>
    </citation>
    <scope>NUCLEOTIDE SEQUENCE [LARGE SCALE GENOMIC DNA]</scope>
    <source>
        <strain evidence="3 5">SCRP249</strain>
        <strain evidence="2 7">SCRP324</strain>
        <strain evidence="4 6">SCRP333</strain>
    </source>
</reference>
<protein>
    <recommendedName>
        <fullName evidence="8">RxLR effector protein</fullName>
    </recommendedName>
</protein>
<evidence type="ECO:0000313" key="2">
    <source>
        <dbReference type="EMBL" id="KAE9028847.1"/>
    </source>
</evidence>
<dbReference type="AlphaFoldDB" id="A0A6A3N3X6"/>
<keyword evidence="1" id="KW-0732">Signal</keyword>
<dbReference type="Proteomes" id="UP000435112">
    <property type="component" value="Unassembled WGS sequence"/>
</dbReference>
<evidence type="ECO:0000313" key="6">
    <source>
        <dbReference type="Proteomes" id="UP000434957"/>
    </source>
</evidence>
<dbReference type="EMBL" id="QXFV01000480">
    <property type="protein sequence ID" value="KAE9036310.1"/>
    <property type="molecule type" value="Genomic_DNA"/>
</dbReference>
<gene>
    <name evidence="3" type="ORF">PR001_g8889</name>
    <name evidence="2" type="ORF">PR002_g10291</name>
    <name evidence="4" type="ORF">PR003_g12615</name>
</gene>
<evidence type="ECO:0000313" key="5">
    <source>
        <dbReference type="Proteomes" id="UP000429607"/>
    </source>
</evidence>
<evidence type="ECO:0008006" key="8">
    <source>
        <dbReference type="Google" id="ProtNLM"/>
    </source>
</evidence>
<dbReference type="EMBL" id="QXFT01000766">
    <property type="protein sequence ID" value="KAE9336223.1"/>
    <property type="molecule type" value="Genomic_DNA"/>
</dbReference>
<evidence type="ECO:0000256" key="1">
    <source>
        <dbReference type="SAM" id="SignalP"/>
    </source>
</evidence>
<dbReference type="Proteomes" id="UP000434957">
    <property type="component" value="Unassembled WGS sequence"/>
</dbReference>
<dbReference type="Proteomes" id="UP000429607">
    <property type="component" value="Unassembled WGS sequence"/>
</dbReference>
<feature type="signal peptide" evidence="1">
    <location>
        <begin position="1"/>
        <end position="22"/>
    </location>
</feature>
<comment type="caution">
    <text evidence="3">The sequence shown here is derived from an EMBL/GenBank/DDBJ whole genome shotgun (WGS) entry which is preliminary data.</text>
</comment>
<proteinExistence type="predicted"/>
<keyword evidence="6" id="KW-1185">Reference proteome</keyword>
<name>A0A6A3N3X6_9STRA</name>
<dbReference type="EMBL" id="QXFU01000578">
    <property type="protein sequence ID" value="KAE9028847.1"/>
    <property type="molecule type" value="Genomic_DNA"/>
</dbReference>
<evidence type="ECO:0000313" key="3">
    <source>
        <dbReference type="EMBL" id="KAE9036310.1"/>
    </source>
</evidence>
<feature type="chain" id="PRO_5036380206" description="RxLR effector protein" evidence="1">
    <location>
        <begin position="23"/>
        <end position="51"/>
    </location>
</feature>
<sequence>MNFTFNFKKTSIHLAFLLPVVSVCCRSAATTPTVRYPPLVNFRLPVDFAVD</sequence>